<evidence type="ECO:0000313" key="4">
    <source>
        <dbReference type="EMBL" id="NKX45348.1"/>
    </source>
</evidence>
<name>A0A7X6GZS4_9RHOB</name>
<keyword evidence="2" id="KW-0472">Membrane</keyword>
<dbReference type="AlphaFoldDB" id="A0A7X6GZS4"/>
<keyword evidence="2" id="KW-0812">Transmembrane</keyword>
<reference evidence="4 5" key="1">
    <citation type="submission" date="2020-04" db="EMBL/GenBank/DDBJ databases">
        <authorList>
            <person name="Yoon J."/>
        </authorList>
    </citation>
    <scope>NUCLEOTIDE SEQUENCE [LARGE SCALE GENOMIC DNA]</scope>
    <source>
        <strain evidence="4 5">KMU-115</strain>
    </source>
</reference>
<feature type="region of interest" description="Disordered" evidence="1">
    <location>
        <begin position="79"/>
        <end position="99"/>
    </location>
</feature>
<feature type="domain" description="BURP" evidence="3">
    <location>
        <begin position="1"/>
        <end position="37"/>
    </location>
</feature>
<sequence>MRSPETPAPVRHEVRPGRLAAPRCWWLSDDGLHWTAGGRAGHLPLSAIATIRLRLSPDGAQRPSVCVLTERSGRRHRITDAHWPRRSEGGAPAAGPRRRGDSFRALVGALARRLADEVPAARLLQGAGWGEWIGTAVVTAASLAILVAGVWLMWREGRVSWAALAFLGVVALNLPLLWPVLRAGGPRPLGRATLDSHGCG</sequence>
<feature type="transmembrane region" description="Helical" evidence="2">
    <location>
        <begin position="132"/>
        <end position="154"/>
    </location>
</feature>
<comment type="caution">
    <text evidence="4">The sequence shown here is derived from an EMBL/GenBank/DDBJ whole genome shotgun (WGS) entry which is preliminary data.</text>
</comment>
<keyword evidence="2" id="KW-1133">Transmembrane helix</keyword>
<keyword evidence="5" id="KW-1185">Reference proteome</keyword>
<gene>
    <name evidence="4" type="ORF">HCU73_12200</name>
</gene>
<feature type="compositionally biased region" description="Basic and acidic residues" evidence="1">
    <location>
        <begin position="79"/>
        <end position="88"/>
    </location>
</feature>
<proteinExistence type="predicted"/>
<accession>A0A7X6GZS4</accession>
<evidence type="ECO:0000259" key="3">
    <source>
        <dbReference type="PROSITE" id="PS51277"/>
    </source>
</evidence>
<dbReference type="RefSeq" id="WP_168623744.1">
    <property type="nucleotide sequence ID" value="NZ_JAAZQQ010000004.1"/>
</dbReference>
<dbReference type="PROSITE" id="PS51277">
    <property type="entry name" value="BURP"/>
    <property type="match status" value="1"/>
</dbReference>
<evidence type="ECO:0000256" key="2">
    <source>
        <dbReference type="SAM" id="Phobius"/>
    </source>
</evidence>
<organism evidence="4 5">
    <name type="scientific">Roseicyclus persicicus</name>
    <dbReference type="NCBI Taxonomy" id="2650661"/>
    <lineage>
        <taxon>Bacteria</taxon>
        <taxon>Pseudomonadati</taxon>
        <taxon>Pseudomonadota</taxon>
        <taxon>Alphaproteobacteria</taxon>
        <taxon>Rhodobacterales</taxon>
        <taxon>Roseobacteraceae</taxon>
        <taxon>Roseicyclus</taxon>
    </lineage>
</organism>
<evidence type="ECO:0000256" key="1">
    <source>
        <dbReference type="SAM" id="MobiDB-lite"/>
    </source>
</evidence>
<feature type="transmembrane region" description="Helical" evidence="2">
    <location>
        <begin position="160"/>
        <end position="181"/>
    </location>
</feature>
<evidence type="ECO:0000313" key="5">
    <source>
        <dbReference type="Proteomes" id="UP000526408"/>
    </source>
</evidence>
<dbReference type="EMBL" id="JAAZQQ010000004">
    <property type="protein sequence ID" value="NKX45348.1"/>
    <property type="molecule type" value="Genomic_DNA"/>
</dbReference>
<protein>
    <recommendedName>
        <fullName evidence="3">BURP domain-containing protein</fullName>
    </recommendedName>
</protein>
<dbReference type="InterPro" id="IPR004873">
    <property type="entry name" value="BURP_dom"/>
</dbReference>
<dbReference type="Proteomes" id="UP000526408">
    <property type="component" value="Unassembled WGS sequence"/>
</dbReference>